<dbReference type="EMBL" id="JABMKT010000001">
    <property type="protein sequence ID" value="NYV27304.1"/>
    <property type="molecule type" value="Genomic_DNA"/>
</dbReference>
<dbReference type="PANTHER" id="PTHR12304:SF15">
    <property type="entry name" value="NON-SPECIFIC RIBONUCLEOSIDE HYDROLASE RIHC"/>
    <property type="match status" value="1"/>
</dbReference>
<sequence length="305" mass="33780">MLSKIPLIIDTDPGIDDAAALICAINSNNKLDIKLITTVFGNVSLEKTTNNALKILEFMGKDIPVAKGSKKGILFEGIDASEVHGDSGMDGYEFKEPKIKALEIHAIEAMRNVILNTEDKITIATLGSLTNVALLLLVYPEVKNKIREIVIMGGSLTGGNTTTGAEFNIYNDPHAAKIVFDSGIEVTVLSLDITRRCLISNEKLNILKNGTEVSKMCYALFENYRSEGIEKGLMMHDSTVIAYLTNKEMFTYEYKYIDVILEGSAVGTLVADYYTNIFSNKVKNVKYVVDVNEKVFEEWLIDKLK</sequence>
<evidence type="ECO:0000256" key="1">
    <source>
        <dbReference type="ARBA" id="ARBA00022801"/>
    </source>
</evidence>
<evidence type="ECO:0000259" key="3">
    <source>
        <dbReference type="Pfam" id="PF01156"/>
    </source>
</evidence>
<dbReference type="InterPro" id="IPR036452">
    <property type="entry name" value="Ribo_hydro-like"/>
</dbReference>
<dbReference type="Gene3D" id="3.90.245.10">
    <property type="entry name" value="Ribonucleoside hydrolase-like"/>
    <property type="match status" value="1"/>
</dbReference>
<organism evidence="4 5">
    <name type="scientific">Streptobacillus felis</name>
    <dbReference type="NCBI Taxonomy" id="1384509"/>
    <lineage>
        <taxon>Bacteria</taxon>
        <taxon>Fusobacteriati</taxon>
        <taxon>Fusobacteriota</taxon>
        <taxon>Fusobacteriia</taxon>
        <taxon>Fusobacteriales</taxon>
        <taxon>Leptotrichiaceae</taxon>
        <taxon>Streptobacillus</taxon>
    </lineage>
</organism>
<gene>
    <name evidence="4" type="ORF">HP397_00485</name>
</gene>
<dbReference type="InterPro" id="IPR023186">
    <property type="entry name" value="IUNH"/>
</dbReference>
<keyword evidence="1 4" id="KW-0378">Hydrolase</keyword>
<dbReference type="PANTHER" id="PTHR12304">
    <property type="entry name" value="INOSINE-URIDINE PREFERRING NUCLEOSIDE HYDROLASE"/>
    <property type="match status" value="1"/>
</dbReference>
<accession>A0A7Z0T7Y2</accession>
<dbReference type="GO" id="GO:0008477">
    <property type="term" value="F:purine nucleosidase activity"/>
    <property type="evidence" value="ECO:0007669"/>
    <property type="project" value="TreeGrafter"/>
</dbReference>
<dbReference type="Pfam" id="PF01156">
    <property type="entry name" value="IU_nuc_hydro"/>
    <property type="match status" value="1"/>
</dbReference>
<comment type="caution">
    <text evidence="4">The sequence shown here is derived from an EMBL/GenBank/DDBJ whole genome shotgun (WGS) entry which is preliminary data.</text>
</comment>
<dbReference type="CDD" id="cd02651">
    <property type="entry name" value="nuc_hydro_IU_UC_XIUA"/>
    <property type="match status" value="1"/>
</dbReference>
<keyword evidence="2" id="KW-0326">Glycosidase</keyword>
<dbReference type="RefSeq" id="WP_180135213.1">
    <property type="nucleotide sequence ID" value="NZ_JABMKT010000001.1"/>
</dbReference>
<keyword evidence="5" id="KW-1185">Reference proteome</keyword>
<dbReference type="Proteomes" id="UP000526184">
    <property type="component" value="Unassembled WGS sequence"/>
</dbReference>
<dbReference type="SUPFAM" id="SSF53590">
    <property type="entry name" value="Nucleoside hydrolase"/>
    <property type="match status" value="1"/>
</dbReference>
<dbReference type="GO" id="GO:0005829">
    <property type="term" value="C:cytosol"/>
    <property type="evidence" value="ECO:0007669"/>
    <property type="project" value="TreeGrafter"/>
</dbReference>
<evidence type="ECO:0000313" key="4">
    <source>
        <dbReference type="EMBL" id="NYV27304.1"/>
    </source>
</evidence>
<dbReference type="AlphaFoldDB" id="A0A7Z0T7Y2"/>
<feature type="domain" description="Inosine/uridine-preferring nucleoside hydrolase" evidence="3">
    <location>
        <begin position="7"/>
        <end position="297"/>
    </location>
</feature>
<evidence type="ECO:0000256" key="2">
    <source>
        <dbReference type="ARBA" id="ARBA00023295"/>
    </source>
</evidence>
<evidence type="ECO:0000313" key="5">
    <source>
        <dbReference type="Proteomes" id="UP000526184"/>
    </source>
</evidence>
<proteinExistence type="predicted"/>
<name>A0A7Z0T7Y2_9FUSO</name>
<dbReference type="InterPro" id="IPR001910">
    <property type="entry name" value="Inosine/uridine_hydrolase_dom"/>
</dbReference>
<dbReference type="GO" id="GO:0006152">
    <property type="term" value="P:purine nucleoside catabolic process"/>
    <property type="evidence" value="ECO:0007669"/>
    <property type="project" value="TreeGrafter"/>
</dbReference>
<reference evidence="4 5" key="1">
    <citation type="submission" date="2020-05" db="EMBL/GenBank/DDBJ databases">
        <title>Streptobacillus felis strain LHL191014123.</title>
        <authorList>
            <person name="Fawzy A."/>
            <person name="Rau J."/>
            <person name="Risse K."/>
            <person name="Schauerte N."/>
            <person name="Geiger C."/>
            <person name="Blom J."/>
            <person name="Imirzalioglu C."/>
            <person name="Falgenhauer J."/>
            <person name="Bach A."/>
            <person name="Herden C."/>
            <person name="Eisenberg T."/>
        </authorList>
    </citation>
    <scope>NUCLEOTIDE SEQUENCE [LARGE SCALE GENOMIC DNA]</scope>
    <source>
        <strain evidence="4 5">LHL191014123</strain>
    </source>
</reference>
<protein>
    <submittedName>
        <fullName evidence="4">Nucleoside hydrolase</fullName>
    </submittedName>
</protein>